<evidence type="ECO:0008006" key="5">
    <source>
        <dbReference type="Google" id="ProtNLM"/>
    </source>
</evidence>
<protein>
    <recommendedName>
        <fullName evidence="5">Secreted protein</fullName>
    </recommendedName>
</protein>
<dbReference type="Gene3D" id="2.40.260.10">
    <property type="entry name" value="Sortase"/>
    <property type="match status" value="1"/>
</dbReference>
<keyword evidence="1" id="KW-0378">Hydrolase</keyword>
<dbReference type="InterPro" id="IPR005754">
    <property type="entry name" value="Sortase"/>
</dbReference>
<dbReference type="EMBL" id="JACIBV010000001">
    <property type="protein sequence ID" value="MBB3730388.1"/>
    <property type="molecule type" value="Genomic_DNA"/>
</dbReference>
<name>A0A7W5YDF2_9ACTN</name>
<dbReference type="SUPFAM" id="SSF63817">
    <property type="entry name" value="Sortase"/>
    <property type="match status" value="1"/>
</dbReference>
<dbReference type="GO" id="GO:0016787">
    <property type="term" value="F:hydrolase activity"/>
    <property type="evidence" value="ECO:0007669"/>
    <property type="project" value="UniProtKB-KW"/>
</dbReference>
<keyword evidence="4" id="KW-1185">Reference proteome</keyword>
<dbReference type="InterPro" id="IPR023365">
    <property type="entry name" value="Sortase_dom-sf"/>
</dbReference>
<comment type="caution">
    <text evidence="3">The sequence shown here is derived from an EMBL/GenBank/DDBJ whole genome shotgun (WGS) entry which is preliminary data.</text>
</comment>
<dbReference type="AlphaFoldDB" id="A0A7W5YDF2"/>
<evidence type="ECO:0000313" key="3">
    <source>
        <dbReference type="EMBL" id="MBB3730388.1"/>
    </source>
</evidence>
<evidence type="ECO:0000256" key="1">
    <source>
        <dbReference type="ARBA" id="ARBA00022801"/>
    </source>
</evidence>
<dbReference type="Pfam" id="PF04203">
    <property type="entry name" value="Sortase"/>
    <property type="match status" value="1"/>
</dbReference>
<proteinExistence type="predicted"/>
<dbReference type="RefSeq" id="WP_183655011.1">
    <property type="nucleotide sequence ID" value="NZ_BAAAXX010000091.1"/>
</dbReference>
<gene>
    <name evidence="3" type="ORF">FHR33_006248</name>
</gene>
<evidence type="ECO:0000256" key="2">
    <source>
        <dbReference type="SAM" id="MobiDB-lite"/>
    </source>
</evidence>
<sequence length="217" mass="23050">MPATSPARPVAYVFLAVAVALAFDSCANRRHAPPPMPDGSAAEGVGSRSRQSNVIMRRSVPERIQIPAIGVDAELTRLDLQSDGKVEVPPLDRPELAGWYAGGVTPGERGPATIYGHVDTKEGTAVFYRLGELKPGDEIRLHRSDGSAAVFAVDSVEVFAKRSFPTRRVYGPTEAPELRLITCGGEFDPDADGYLANVVAFAGFVRPVPAGDAPPRG</sequence>
<feature type="region of interest" description="Disordered" evidence="2">
    <location>
        <begin position="32"/>
        <end position="54"/>
    </location>
</feature>
<dbReference type="Proteomes" id="UP000579945">
    <property type="component" value="Unassembled WGS sequence"/>
</dbReference>
<evidence type="ECO:0000313" key="4">
    <source>
        <dbReference type="Proteomes" id="UP000579945"/>
    </source>
</evidence>
<dbReference type="CDD" id="cd05829">
    <property type="entry name" value="Sortase_F"/>
    <property type="match status" value="1"/>
</dbReference>
<accession>A0A7W5YDF2</accession>
<dbReference type="InterPro" id="IPR042001">
    <property type="entry name" value="Sortase_F"/>
</dbReference>
<reference evidence="3 4" key="1">
    <citation type="submission" date="2020-08" db="EMBL/GenBank/DDBJ databases">
        <title>Sequencing the genomes of 1000 actinobacteria strains.</title>
        <authorList>
            <person name="Klenk H.-P."/>
        </authorList>
    </citation>
    <scope>NUCLEOTIDE SEQUENCE [LARGE SCALE GENOMIC DNA]</scope>
    <source>
        <strain evidence="3 4">DSM 44320</strain>
    </source>
</reference>
<dbReference type="NCBIfam" id="NF033748">
    <property type="entry name" value="class_F_sortase"/>
    <property type="match status" value="1"/>
</dbReference>
<dbReference type="GeneID" id="95392535"/>
<organism evidence="3 4">
    <name type="scientific">Nonomuraea dietziae</name>
    <dbReference type="NCBI Taxonomy" id="65515"/>
    <lineage>
        <taxon>Bacteria</taxon>
        <taxon>Bacillati</taxon>
        <taxon>Actinomycetota</taxon>
        <taxon>Actinomycetes</taxon>
        <taxon>Streptosporangiales</taxon>
        <taxon>Streptosporangiaceae</taxon>
        <taxon>Nonomuraea</taxon>
    </lineage>
</organism>